<evidence type="ECO:0000313" key="25">
    <source>
        <dbReference type="Proteomes" id="UP000004931"/>
    </source>
</evidence>
<dbReference type="GO" id="GO:0005886">
    <property type="term" value="C:plasma membrane"/>
    <property type="evidence" value="ECO:0007669"/>
    <property type="project" value="UniProtKB-SubCell"/>
</dbReference>
<evidence type="ECO:0000256" key="19">
    <source>
        <dbReference type="ARBA" id="ARBA00023157"/>
    </source>
</evidence>
<dbReference type="OrthoDB" id="9767869at2"/>
<keyword evidence="10" id="KW-0001">2Fe-2S</keyword>
<dbReference type="InterPro" id="IPR019470">
    <property type="entry name" value="Ubiq_cytC_Rdtase_Fe-S_su_TAT"/>
</dbReference>
<evidence type="ECO:0000256" key="11">
    <source>
        <dbReference type="ARBA" id="ARBA00022723"/>
    </source>
</evidence>
<comment type="miscellaneous">
    <text evidence="21">The Rieske protein is a high potential 2Fe-2S protein.</text>
</comment>
<evidence type="ECO:0000256" key="2">
    <source>
        <dbReference type="ARBA" id="ARBA00004162"/>
    </source>
</evidence>
<comment type="function">
    <text evidence="1">Component of the ubiquinol-cytochrome c reductase complex (complex III or cytochrome b-c1 complex), which is a respiratory chain that generates an electrochemical potential coupled to ATP synthesis.</text>
</comment>
<dbReference type="PRINTS" id="PR00162">
    <property type="entry name" value="RIESKE"/>
</dbReference>
<dbReference type="InterPro" id="IPR017941">
    <property type="entry name" value="Rieske_2Fe-2S"/>
</dbReference>
<gene>
    <name evidence="24" type="ORF">GP2143_00217</name>
</gene>
<comment type="caution">
    <text evidence="24">The sequence shown here is derived from an EMBL/GenBank/DDBJ whole genome shotgun (WGS) entry which is preliminary data.</text>
</comment>
<evidence type="ECO:0000256" key="5">
    <source>
        <dbReference type="ARBA" id="ARBA00012951"/>
    </source>
</evidence>
<evidence type="ECO:0000256" key="14">
    <source>
        <dbReference type="ARBA" id="ARBA00022982"/>
    </source>
</evidence>
<keyword evidence="18 21" id="KW-0472">Membrane</keyword>
<keyword evidence="8" id="KW-1003">Cell membrane</keyword>
<evidence type="ECO:0000256" key="15">
    <source>
        <dbReference type="ARBA" id="ARBA00022989"/>
    </source>
</evidence>
<dbReference type="STRING" id="247633.GP2143_00217"/>
<evidence type="ECO:0000256" key="16">
    <source>
        <dbReference type="ARBA" id="ARBA00023004"/>
    </source>
</evidence>
<keyword evidence="16" id="KW-0408">Iron</keyword>
<comment type="subunit">
    <text evidence="4 22">The main subunits of complex b-c1 are: cytochrome b, cytochrome c1 and the Rieske protein.</text>
</comment>
<evidence type="ECO:0000256" key="18">
    <source>
        <dbReference type="ARBA" id="ARBA00023136"/>
    </source>
</evidence>
<dbReference type="SUPFAM" id="SSF50022">
    <property type="entry name" value="ISP domain"/>
    <property type="match status" value="1"/>
</dbReference>
<evidence type="ECO:0000256" key="17">
    <source>
        <dbReference type="ARBA" id="ARBA00023014"/>
    </source>
</evidence>
<proteinExistence type="inferred from homology"/>
<evidence type="ECO:0000256" key="8">
    <source>
        <dbReference type="ARBA" id="ARBA00022475"/>
    </source>
</evidence>
<comment type="similarity">
    <text evidence="3">Belongs to the Rieske iron-sulfur protein family.</text>
</comment>
<dbReference type="PROSITE" id="PS51318">
    <property type="entry name" value="TAT"/>
    <property type="match status" value="1"/>
</dbReference>
<keyword evidence="14 21" id="KW-0249">Electron transport</keyword>
<keyword evidence="13" id="KW-1278">Translocase</keyword>
<dbReference type="PROSITE" id="PS51296">
    <property type="entry name" value="RIESKE"/>
    <property type="match status" value="1"/>
</dbReference>
<reference evidence="24 25" key="1">
    <citation type="journal article" date="2010" name="J. Bacteriol.">
        <title>Genome sequence of the oligotrophic marine Gammaproteobacterium HTCC2143, isolated from the Oregon Coast.</title>
        <authorList>
            <person name="Oh H.M."/>
            <person name="Kang I."/>
            <person name="Ferriera S."/>
            <person name="Giovannoni S.J."/>
            <person name="Cho J.C."/>
        </authorList>
    </citation>
    <scope>NUCLEOTIDE SEQUENCE [LARGE SCALE GENOMIC DNA]</scope>
    <source>
        <strain evidence="24 25">HTCC2143</strain>
    </source>
</reference>
<dbReference type="NCBIfam" id="TIGR01409">
    <property type="entry name" value="TAT_signal_seq"/>
    <property type="match status" value="1"/>
</dbReference>
<accession>A0YES1</accession>
<protein>
    <recommendedName>
        <fullName evidence="6 21">Ubiquinol-cytochrome c reductase iron-sulfur subunit</fullName>
        <ecNumber evidence="5 21">7.1.1.8</ecNumber>
    </recommendedName>
</protein>
<comment type="cofactor">
    <cofactor evidence="21">
        <name>[2Fe-2S] cluster</name>
        <dbReference type="ChEBI" id="CHEBI:190135"/>
    </cofactor>
    <text evidence="21">Binds 1 [2Fe-2S] cluster per subunit.</text>
</comment>
<dbReference type="EC" id="7.1.1.8" evidence="5 21"/>
<dbReference type="Pfam" id="PF00355">
    <property type="entry name" value="Rieske"/>
    <property type="match status" value="1"/>
</dbReference>
<evidence type="ECO:0000256" key="22">
    <source>
        <dbReference type="RuleBase" id="RU004497"/>
    </source>
</evidence>
<evidence type="ECO:0000256" key="10">
    <source>
        <dbReference type="ARBA" id="ARBA00022714"/>
    </source>
</evidence>
<feature type="domain" description="Rieske" evidence="23">
    <location>
        <begin position="112"/>
        <end position="192"/>
    </location>
</feature>
<name>A0YES1_9GAMM</name>
<dbReference type="InterPro" id="IPR036922">
    <property type="entry name" value="Rieske_2Fe-2S_sf"/>
</dbReference>
<dbReference type="InterPro" id="IPR006317">
    <property type="entry name" value="Ubiquinol_cyt_c_Rdtase_Fe-S-su"/>
</dbReference>
<keyword evidence="19" id="KW-1015">Disulfide bond</keyword>
<dbReference type="Gene3D" id="2.102.10.10">
    <property type="entry name" value="Rieske [2Fe-2S] iron-sulphur domain"/>
    <property type="match status" value="1"/>
</dbReference>
<dbReference type="CDD" id="cd03470">
    <property type="entry name" value="Rieske_cytochrome_bc1"/>
    <property type="match status" value="1"/>
</dbReference>
<organism evidence="24 25">
    <name type="scientific">marine gamma proteobacterium HTCC2143</name>
    <dbReference type="NCBI Taxonomy" id="247633"/>
    <lineage>
        <taxon>Bacteria</taxon>
        <taxon>Pseudomonadati</taxon>
        <taxon>Pseudomonadota</taxon>
        <taxon>Gammaproteobacteria</taxon>
        <taxon>Cellvibrionales</taxon>
        <taxon>Spongiibacteraceae</taxon>
        <taxon>BD1-7 clade</taxon>
    </lineage>
</organism>
<evidence type="ECO:0000256" key="20">
    <source>
        <dbReference type="ARBA" id="ARBA00029351"/>
    </source>
</evidence>
<evidence type="ECO:0000256" key="9">
    <source>
        <dbReference type="ARBA" id="ARBA00022692"/>
    </source>
</evidence>
<evidence type="ECO:0000256" key="21">
    <source>
        <dbReference type="RuleBase" id="RU004494"/>
    </source>
</evidence>
<dbReference type="EMBL" id="AAVT01000007">
    <property type="protein sequence ID" value="EAW30516.1"/>
    <property type="molecule type" value="Genomic_DNA"/>
</dbReference>
<dbReference type="InterPro" id="IPR014349">
    <property type="entry name" value="Rieske_Fe-S_prot"/>
</dbReference>
<sequence length="200" mass="21267">MSNDGVNTTRRRFLTAATSVVGAAGVVGVAVPFVGSWNPSAKAKAAGAPVKFDISRLEPGEMKVVEWRGKPVYVVRRTAEAVAQLAELDGSLKDPDSENPSQQPLYISGKERAINSEYMVLVGLCTHLGCAPKYRPEVDTVPTSDGSDWVGGFFCPCHGSMFDLSGRVYSGVPASDNLVVPPYSFESDVVIVIGVDQETA</sequence>
<dbReference type="Proteomes" id="UP000004931">
    <property type="component" value="Unassembled WGS sequence"/>
</dbReference>
<dbReference type="InterPro" id="IPR006311">
    <property type="entry name" value="TAT_signal"/>
</dbReference>
<keyword evidence="11" id="KW-0479">Metal-binding</keyword>
<feature type="transmembrane region" description="Helical" evidence="21">
    <location>
        <begin position="12"/>
        <end position="34"/>
    </location>
</feature>
<dbReference type="InterPro" id="IPR019546">
    <property type="entry name" value="TAT_signal_bac_arc"/>
</dbReference>
<evidence type="ECO:0000256" key="6">
    <source>
        <dbReference type="ARBA" id="ARBA00019816"/>
    </source>
</evidence>
<dbReference type="NCBIfam" id="TIGR01416">
    <property type="entry name" value="Rieske_proteo"/>
    <property type="match status" value="1"/>
</dbReference>
<dbReference type="eggNOG" id="COG0723">
    <property type="taxonomic scope" value="Bacteria"/>
</dbReference>
<keyword evidence="15 21" id="KW-1133">Transmembrane helix</keyword>
<evidence type="ECO:0000256" key="1">
    <source>
        <dbReference type="ARBA" id="ARBA00002444"/>
    </source>
</evidence>
<dbReference type="InterPro" id="IPR005805">
    <property type="entry name" value="Rieske_Fe-S_prot_C"/>
</dbReference>
<dbReference type="GO" id="GO:0051537">
    <property type="term" value="F:2 iron, 2 sulfur cluster binding"/>
    <property type="evidence" value="ECO:0007669"/>
    <property type="project" value="UniProtKB-KW"/>
</dbReference>
<dbReference type="AlphaFoldDB" id="A0YES1"/>
<keyword evidence="17" id="KW-0411">Iron-sulfur</keyword>
<comment type="subcellular location">
    <subcellularLocation>
        <location evidence="2">Cell membrane</location>
        <topology evidence="2">Single-pass membrane protein</topology>
    </subcellularLocation>
</comment>
<dbReference type="PANTHER" id="PTHR10134">
    <property type="entry name" value="CYTOCHROME B-C1 COMPLEX SUBUNIT RIESKE, MITOCHONDRIAL"/>
    <property type="match status" value="1"/>
</dbReference>
<comment type="catalytic activity">
    <reaction evidence="20 21">
        <text>a quinol + 2 Fe(III)-[cytochrome c](out) = a quinone + 2 Fe(II)-[cytochrome c](out) + 2 H(+)(out)</text>
        <dbReference type="Rhea" id="RHEA:11484"/>
        <dbReference type="Rhea" id="RHEA-COMP:10350"/>
        <dbReference type="Rhea" id="RHEA-COMP:14399"/>
        <dbReference type="ChEBI" id="CHEBI:15378"/>
        <dbReference type="ChEBI" id="CHEBI:24646"/>
        <dbReference type="ChEBI" id="CHEBI:29033"/>
        <dbReference type="ChEBI" id="CHEBI:29034"/>
        <dbReference type="ChEBI" id="CHEBI:132124"/>
        <dbReference type="EC" id="7.1.1.8"/>
    </reaction>
</comment>
<keyword evidence="7 21" id="KW-0813">Transport</keyword>
<keyword evidence="25" id="KW-1185">Reference proteome</keyword>
<evidence type="ECO:0000256" key="7">
    <source>
        <dbReference type="ARBA" id="ARBA00022448"/>
    </source>
</evidence>
<dbReference type="GO" id="GO:0046872">
    <property type="term" value="F:metal ion binding"/>
    <property type="evidence" value="ECO:0007669"/>
    <property type="project" value="UniProtKB-KW"/>
</dbReference>
<dbReference type="GO" id="GO:0008121">
    <property type="term" value="F:quinol-cytochrome-c reductase activity"/>
    <property type="evidence" value="ECO:0007669"/>
    <property type="project" value="UniProtKB-EC"/>
</dbReference>
<evidence type="ECO:0000259" key="23">
    <source>
        <dbReference type="PROSITE" id="PS51296"/>
    </source>
</evidence>
<evidence type="ECO:0000256" key="3">
    <source>
        <dbReference type="ARBA" id="ARBA00010651"/>
    </source>
</evidence>
<dbReference type="Pfam" id="PF10399">
    <property type="entry name" value="UCR_Fe-S_N"/>
    <property type="match status" value="1"/>
</dbReference>
<dbReference type="Gene3D" id="1.20.5.510">
    <property type="entry name" value="Single helix bin"/>
    <property type="match status" value="1"/>
</dbReference>
<evidence type="ECO:0000256" key="12">
    <source>
        <dbReference type="ARBA" id="ARBA00022729"/>
    </source>
</evidence>
<evidence type="ECO:0000256" key="4">
    <source>
        <dbReference type="ARBA" id="ARBA00011649"/>
    </source>
</evidence>
<evidence type="ECO:0000256" key="13">
    <source>
        <dbReference type="ARBA" id="ARBA00022967"/>
    </source>
</evidence>
<keyword evidence="9 21" id="KW-0812">Transmembrane</keyword>
<keyword evidence="12" id="KW-0732">Signal</keyword>
<evidence type="ECO:0000313" key="24">
    <source>
        <dbReference type="EMBL" id="EAW30516.1"/>
    </source>
</evidence>